<dbReference type="PANTHER" id="PTHR13789:SF315">
    <property type="entry name" value="FAD-DEPENDENT MONOOXYGENASE MDPD"/>
    <property type="match status" value="1"/>
</dbReference>
<evidence type="ECO:0000256" key="3">
    <source>
        <dbReference type="ARBA" id="ARBA00023002"/>
    </source>
</evidence>
<keyword evidence="4" id="KW-0503">Monooxygenase</keyword>
<proteinExistence type="inferred from homology"/>
<dbReference type="OrthoDB" id="16820at2759"/>
<comment type="caution">
    <text evidence="6">The sequence shown here is derived from an EMBL/GenBank/DDBJ whole genome shotgun (WGS) entry which is preliminary data.</text>
</comment>
<dbReference type="Gene3D" id="3.50.50.60">
    <property type="entry name" value="FAD/NAD(P)-binding domain"/>
    <property type="match status" value="1"/>
</dbReference>
<organism evidence="6 7">
    <name type="scientific">Clonostachys solani</name>
    <dbReference type="NCBI Taxonomy" id="160281"/>
    <lineage>
        <taxon>Eukaryota</taxon>
        <taxon>Fungi</taxon>
        <taxon>Dikarya</taxon>
        <taxon>Ascomycota</taxon>
        <taxon>Pezizomycotina</taxon>
        <taxon>Sordariomycetes</taxon>
        <taxon>Hypocreomycetidae</taxon>
        <taxon>Hypocreales</taxon>
        <taxon>Bionectriaceae</taxon>
        <taxon>Clonostachys</taxon>
    </lineage>
</organism>
<evidence type="ECO:0000256" key="1">
    <source>
        <dbReference type="ARBA" id="ARBA00001974"/>
    </source>
</evidence>
<reference evidence="6" key="1">
    <citation type="submission" date="2021-10" db="EMBL/GenBank/DDBJ databases">
        <authorList>
            <person name="Piombo E."/>
        </authorList>
    </citation>
    <scope>NUCLEOTIDE SEQUENCE</scope>
</reference>
<feature type="domain" description="FAD dependent oxidoreductase" evidence="5">
    <location>
        <begin position="18"/>
        <end position="93"/>
    </location>
</feature>
<accession>A0A9P0ELF0</accession>
<dbReference type="InterPro" id="IPR036188">
    <property type="entry name" value="FAD/NAD-bd_sf"/>
</dbReference>
<dbReference type="PRINTS" id="PR00420">
    <property type="entry name" value="RNGMNOXGNASE"/>
</dbReference>
<comment type="cofactor">
    <cofactor evidence="1">
        <name>FAD</name>
        <dbReference type="ChEBI" id="CHEBI:57692"/>
    </cofactor>
</comment>
<dbReference type="SUPFAM" id="SSF51905">
    <property type="entry name" value="FAD/NAD(P)-binding domain"/>
    <property type="match status" value="1"/>
</dbReference>
<dbReference type="GO" id="GO:0004497">
    <property type="term" value="F:monooxygenase activity"/>
    <property type="evidence" value="ECO:0007669"/>
    <property type="project" value="UniProtKB-KW"/>
</dbReference>
<keyword evidence="3" id="KW-0560">Oxidoreductase</keyword>
<keyword evidence="7" id="KW-1185">Reference proteome</keyword>
<evidence type="ECO:0000313" key="6">
    <source>
        <dbReference type="EMBL" id="CAH0055641.1"/>
    </source>
</evidence>
<dbReference type="EMBL" id="CABFOC020000058">
    <property type="protein sequence ID" value="CAH0055641.1"/>
    <property type="molecule type" value="Genomic_DNA"/>
</dbReference>
<evidence type="ECO:0000259" key="5">
    <source>
        <dbReference type="Pfam" id="PF01266"/>
    </source>
</evidence>
<dbReference type="AlphaFoldDB" id="A0A9P0ELF0"/>
<sequence>METTILDHVVRYPTSGLDVLVVGGGIGGLMTALECWRKGHNVTVLEKSPHAATIGDAIIINPSGWSALPKYPTMMEELTKISIDAQRIFYNLDGSIAGPPLEFEHNMKGAAEHAAFPLHIGALLGRADLAQMLLDQCERLEIPIHWDVNIVDYGEGLDVKKGFAIRADGHRYTADVVIAADGLGSKSHRITMGQQTRAVSTGYVIYRSVIPLTGGVSEILFDTVQKSGRGEFRLYMGHNMHIALVLSKRLVTFAITLPDDNQGTATESWSSFISSAKLLQSLPPIDKLDPLIVAMLKSLPEDRIVAWKLCMRNPQPTWSSPGGHVVQVGDSAHSYIPTSGSGGTMALEDSASIAECLRLGAKGNICNAVKVHELLRKQRVTLLQRMGLAVRSSLHAKETESPKDAPEIMLQGKWLWAHNPELYARDNFDRATLHLRNKEPFQNTNLPKGYVYEDWTLEGEIERETSGRSLDIHATGDWSIN</sequence>
<dbReference type="Proteomes" id="UP000775872">
    <property type="component" value="Unassembled WGS sequence"/>
</dbReference>
<evidence type="ECO:0000313" key="7">
    <source>
        <dbReference type="Proteomes" id="UP000775872"/>
    </source>
</evidence>
<dbReference type="InterPro" id="IPR006076">
    <property type="entry name" value="FAD-dep_OxRdtase"/>
</dbReference>
<name>A0A9P0ELF0_9HYPO</name>
<evidence type="ECO:0000256" key="2">
    <source>
        <dbReference type="ARBA" id="ARBA00007992"/>
    </source>
</evidence>
<dbReference type="InterPro" id="IPR050493">
    <property type="entry name" value="FAD-dep_Monooxygenase_BioMet"/>
</dbReference>
<comment type="similarity">
    <text evidence="2">Belongs to the paxM FAD-dependent monooxygenase family.</text>
</comment>
<dbReference type="PANTHER" id="PTHR13789">
    <property type="entry name" value="MONOOXYGENASE"/>
    <property type="match status" value="1"/>
</dbReference>
<evidence type="ECO:0000256" key="4">
    <source>
        <dbReference type="ARBA" id="ARBA00023033"/>
    </source>
</evidence>
<protein>
    <recommendedName>
        <fullName evidence="5">FAD dependent oxidoreductase domain-containing protein</fullName>
    </recommendedName>
</protein>
<dbReference type="Pfam" id="PF01266">
    <property type="entry name" value="DAO"/>
    <property type="match status" value="1"/>
</dbReference>
<gene>
    <name evidence="6" type="ORF">CSOL1703_00017745</name>
</gene>